<feature type="region of interest" description="Disordered" evidence="1">
    <location>
        <begin position="239"/>
        <end position="265"/>
    </location>
</feature>
<feature type="signal peptide" evidence="2">
    <location>
        <begin position="1"/>
        <end position="19"/>
    </location>
</feature>
<evidence type="ECO:0000256" key="1">
    <source>
        <dbReference type="SAM" id="MobiDB-lite"/>
    </source>
</evidence>
<feature type="domain" description="3-keto-alpha-glucoside-1,2-lyase/3-keto-2-hydroxy-glucal hydratase" evidence="3">
    <location>
        <begin position="33"/>
        <end position="231"/>
    </location>
</feature>
<protein>
    <submittedName>
        <fullName evidence="4">DUF1080 domain-containing protein</fullName>
    </submittedName>
</protein>
<evidence type="ECO:0000256" key="2">
    <source>
        <dbReference type="SAM" id="SignalP"/>
    </source>
</evidence>
<dbReference type="RefSeq" id="WP_377093328.1">
    <property type="nucleotide sequence ID" value="NZ_JBHSJM010000001.1"/>
</dbReference>
<feature type="chain" id="PRO_5047030673" evidence="2">
    <location>
        <begin position="20"/>
        <end position="265"/>
    </location>
</feature>
<proteinExistence type="predicted"/>
<evidence type="ECO:0000313" key="5">
    <source>
        <dbReference type="Proteomes" id="UP001597297"/>
    </source>
</evidence>
<sequence>MKLKSIFAAFIGSAALCLAAESKLVDMSPSEDAISLFDGETLDGWVLTKADKPWWSVHDGTITGGSLKKNVPFNTWLVSEKQYENFELTFKIKLVDGGPPNDLLKNSGVQVRSHHAGKHVTGYQIDAGPTHPKQQINGGLGYWGNIWDEHRRGALVTAQNQESLKESVKQFDGWNSYKIICDGKNIKTWINGILAHDYTEPDAKIPANGILALQAHKGGKFLVHFKDLKIKELAATEGSTKWGDPDMSTGKKKKKRPAKRGAATQ</sequence>
<keyword evidence="2" id="KW-0732">Signal</keyword>
<organism evidence="4 5">
    <name type="scientific">Rubritalea spongiae</name>
    <dbReference type="NCBI Taxonomy" id="430797"/>
    <lineage>
        <taxon>Bacteria</taxon>
        <taxon>Pseudomonadati</taxon>
        <taxon>Verrucomicrobiota</taxon>
        <taxon>Verrucomicrobiia</taxon>
        <taxon>Verrucomicrobiales</taxon>
        <taxon>Rubritaleaceae</taxon>
        <taxon>Rubritalea</taxon>
    </lineage>
</organism>
<dbReference type="Proteomes" id="UP001597297">
    <property type="component" value="Unassembled WGS sequence"/>
</dbReference>
<comment type="caution">
    <text evidence="4">The sequence shown here is derived from an EMBL/GenBank/DDBJ whole genome shotgun (WGS) entry which is preliminary data.</text>
</comment>
<evidence type="ECO:0000313" key="4">
    <source>
        <dbReference type="EMBL" id="MFD2277415.1"/>
    </source>
</evidence>
<dbReference type="EMBL" id="JBHUJC010000042">
    <property type="protein sequence ID" value="MFD2277415.1"/>
    <property type="molecule type" value="Genomic_DNA"/>
</dbReference>
<keyword evidence="5" id="KW-1185">Reference proteome</keyword>
<feature type="compositionally biased region" description="Basic residues" evidence="1">
    <location>
        <begin position="250"/>
        <end position="259"/>
    </location>
</feature>
<accession>A0ABW5E7M5</accession>
<dbReference type="Pfam" id="PF06439">
    <property type="entry name" value="3keto-disac_hyd"/>
    <property type="match status" value="1"/>
</dbReference>
<dbReference type="InterPro" id="IPR010496">
    <property type="entry name" value="AL/BT2_dom"/>
</dbReference>
<reference evidence="5" key="1">
    <citation type="journal article" date="2019" name="Int. J. Syst. Evol. Microbiol.">
        <title>The Global Catalogue of Microorganisms (GCM) 10K type strain sequencing project: providing services to taxonomists for standard genome sequencing and annotation.</title>
        <authorList>
            <consortium name="The Broad Institute Genomics Platform"/>
            <consortium name="The Broad Institute Genome Sequencing Center for Infectious Disease"/>
            <person name="Wu L."/>
            <person name="Ma J."/>
        </authorList>
    </citation>
    <scope>NUCLEOTIDE SEQUENCE [LARGE SCALE GENOMIC DNA]</scope>
    <source>
        <strain evidence="5">JCM 16545</strain>
    </source>
</reference>
<name>A0ABW5E7M5_9BACT</name>
<gene>
    <name evidence="4" type="ORF">ACFSQZ_13120</name>
</gene>
<dbReference type="Gene3D" id="2.60.120.560">
    <property type="entry name" value="Exo-inulinase, domain 1"/>
    <property type="match status" value="1"/>
</dbReference>
<evidence type="ECO:0000259" key="3">
    <source>
        <dbReference type="Pfam" id="PF06439"/>
    </source>
</evidence>